<evidence type="ECO:0000256" key="3">
    <source>
        <dbReference type="ARBA" id="ARBA00023125"/>
    </source>
</evidence>
<evidence type="ECO:0000313" key="7">
    <source>
        <dbReference type="Proteomes" id="UP001343724"/>
    </source>
</evidence>
<proteinExistence type="predicted"/>
<accession>A0ABU6IZ30</accession>
<dbReference type="InterPro" id="IPR000551">
    <property type="entry name" value="MerR-type_HTH_dom"/>
</dbReference>
<dbReference type="Gene3D" id="1.10.1660.10">
    <property type="match status" value="1"/>
</dbReference>
<sequence>MPLYDDSRKYSVKETAQILGINSQSLRYYDRVGLIEPFYRDPDNQYRYYTINQFYQIEMFKLAKSLGLPLSDYRTIYFTDDQIGRKDFSDLEQTLNDLERTTVIAREELDRRLLEIARMRKNISVLQKGAINGRPYYDTLPDRCIYVVDHDPNVPFEETSIRMRRGRRKYQDYLTEYYGFLLDTDAAQHGDLVIRKQFVELDTMLEESDEILHLPRGTYANFLYHGFCPEEPTDSLSAYLTQRPVSAPYLVADEIGYYDQVPSIIHAVRVPVLEKEK</sequence>
<protein>
    <submittedName>
        <fullName evidence="6">MerR family transcriptional regulator</fullName>
    </submittedName>
</protein>
<dbReference type="SUPFAM" id="SSF46955">
    <property type="entry name" value="Putative DNA-binding domain"/>
    <property type="match status" value="1"/>
</dbReference>
<dbReference type="PROSITE" id="PS50937">
    <property type="entry name" value="HTH_MERR_2"/>
    <property type="match status" value="1"/>
</dbReference>
<keyword evidence="1" id="KW-0678">Repressor</keyword>
<reference evidence="6 7" key="1">
    <citation type="submission" date="2024-01" db="EMBL/GenBank/DDBJ databases">
        <title>novel species in genus Adlercreutzia.</title>
        <authorList>
            <person name="Liu X."/>
        </authorList>
    </citation>
    <scope>NUCLEOTIDE SEQUENCE [LARGE SCALE GENOMIC DNA]</scope>
    <source>
        <strain evidence="6 7">R22</strain>
    </source>
</reference>
<dbReference type="Proteomes" id="UP001343724">
    <property type="component" value="Unassembled WGS sequence"/>
</dbReference>
<evidence type="ECO:0000256" key="2">
    <source>
        <dbReference type="ARBA" id="ARBA00023015"/>
    </source>
</evidence>
<name>A0ABU6IZ30_9ACTN</name>
<dbReference type="Pfam" id="PF13411">
    <property type="entry name" value="MerR_1"/>
    <property type="match status" value="1"/>
</dbReference>
<dbReference type="PANTHER" id="PTHR30204:SF69">
    <property type="entry name" value="MERR-FAMILY TRANSCRIPTIONAL REGULATOR"/>
    <property type="match status" value="1"/>
</dbReference>
<evidence type="ECO:0000313" key="6">
    <source>
        <dbReference type="EMBL" id="MEC4295101.1"/>
    </source>
</evidence>
<keyword evidence="4" id="KW-0804">Transcription</keyword>
<evidence type="ECO:0000256" key="4">
    <source>
        <dbReference type="ARBA" id="ARBA00023163"/>
    </source>
</evidence>
<dbReference type="InterPro" id="IPR009061">
    <property type="entry name" value="DNA-bd_dom_put_sf"/>
</dbReference>
<comment type="caution">
    <text evidence="6">The sequence shown here is derived from an EMBL/GenBank/DDBJ whole genome shotgun (WGS) entry which is preliminary data.</text>
</comment>
<dbReference type="PANTHER" id="PTHR30204">
    <property type="entry name" value="REDOX-CYCLING DRUG-SENSING TRANSCRIPTIONAL ACTIVATOR SOXR"/>
    <property type="match status" value="1"/>
</dbReference>
<gene>
    <name evidence="6" type="ORF">VJ920_07240</name>
</gene>
<keyword evidence="7" id="KW-1185">Reference proteome</keyword>
<keyword evidence="3" id="KW-0238">DNA-binding</keyword>
<dbReference type="RefSeq" id="WP_326439713.1">
    <property type="nucleotide sequence ID" value="NZ_JAYMFH010000007.1"/>
</dbReference>
<feature type="domain" description="HTH merR-type" evidence="5">
    <location>
        <begin position="9"/>
        <end position="79"/>
    </location>
</feature>
<dbReference type="SMART" id="SM00422">
    <property type="entry name" value="HTH_MERR"/>
    <property type="match status" value="1"/>
</dbReference>
<evidence type="ECO:0000259" key="5">
    <source>
        <dbReference type="PROSITE" id="PS50937"/>
    </source>
</evidence>
<dbReference type="EMBL" id="JAYMFH010000007">
    <property type="protein sequence ID" value="MEC4295101.1"/>
    <property type="molecule type" value="Genomic_DNA"/>
</dbReference>
<dbReference type="InterPro" id="IPR047057">
    <property type="entry name" value="MerR_fam"/>
</dbReference>
<evidence type="ECO:0000256" key="1">
    <source>
        <dbReference type="ARBA" id="ARBA00022491"/>
    </source>
</evidence>
<organism evidence="6 7">
    <name type="scientific">Adlercreutzia shanghongiae</name>
    <dbReference type="NCBI Taxonomy" id="3111773"/>
    <lineage>
        <taxon>Bacteria</taxon>
        <taxon>Bacillati</taxon>
        <taxon>Actinomycetota</taxon>
        <taxon>Coriobacteriia</taxon>
        <taxon>Eggerthellales</taxon>
        <taxon>Eggerthellaceae</taxon>
        <taxon>Adlercreutzia</taxon>
    </lineage>
</organism>
<keyword evidence="2" id="KW-0805">Transcription regulation</keyword>